<keyword evidence="5 17" id="KW-1003">Cell membrane</keyword>
<feature type="transmembrane region" description="Helical" evidence="17">
    <location>
        <begin position="94"/>
        <end position="113"/>
    </location>
</feature>
<dbReference type="PANTHER" id="PTHR30622">
    <property type="entry name" value="UNDECAPRENYL-DIPHOSPHATASE"/>
    <property type="match status" value="1"/>
</dbReference>
<keyword evidence="12 17" id="KW-0046">Antibiotic resistance</keyword>
<evidence type="ECO:0000256" key="17">
    <source>
        <dbReference type="HAMAP-Rule" id="MF_01006"/>
    </source>
</evidence>
<dbReference type="NCBIfam" id="TIGR00753">
    <property type="entry name" value="undec_PP_bacA"/>
    <property type="match status" value="1"/>
</dbReference>
<evidence type="ECO:0000256" key="1">
    <source>
        <dbReference type="ARBA" id="ARBA00004651"/>
    </source>
</evidence>
<name>A0ABV8K9X1_9BACL</name>
<evidence type="ECO:0000256" key="11">
    <source>
        <dbReference type="ARBA" id="ARBA00023136"/>
    </source>
</evidence>
<comment type="subcellular location">
    <subcellularLocation>
        <location evidence="1 17">Cell membrane</location>
        <topology evidence="1 17">Multi-pass membrane protein</topology>
    </subcellularLocation>
</comment>
<evidence type="ECO:0000256" key="9">
    <source>
        <dbReference type="ARBA" id="ARBA00022984"/>
    </source>
</evidence>
<keyword evidence="8 17" id="KW-0133">Cell shape</keyword>
<gene>
    <name evidence="17" type="primary">uppP</name>
    <name evidence="18" type="ORF">ACFOZ8_24675</name>
</gene>
<keyword evidence="6 17" id="KW-0812">Transmembrane</keyword>
<evidence type="ECO:0000256" key="6">
    <source>
        <dbReference type="ARBA" id="ARBA00022692"/>
    </source>
</evidence>
<comment type="function">
    <text evidence="17">Catalyzes the dephosphorylation of undecaprenyl diphosphate (UPP). Confers resistance to bacitracin.</text>
</comment>
<evidence type="ECO:0000313" key="19">
    <source>
        <dbReference type="Proteomes" id="UP001595715"/>
    </source>
</evidence>
<reference evidence="19" key="1">
    <citation type="journal article" date="2019" name="Int. J. Syst. Evol. Microbiol.">
        <title>The Global Catalogue of Microorganisms (GCM) 10K type strain sequencing project: providing services to taxonomists for standard genome sequencing and annotation.</title>
        <authorList>
            <consortium name="The Broad Institute Genomics Platform"/>
            <consortium name="The Broad Institute Genome Sequencing Center for Infectious Disease"/>
            <person name="Wu L."/>
            <person name="Ma J."/>
        </authorList>
    </citation>
    <scope>NUCLEOTIDE SEQUENCE [LARGE SCALE GENOMIC DNA]</scope>
    <source>
        <strain evidence="19">IBRC-M 10987</strain>
    </source>
</reference>
<evidence type="ECO:0000256" key="10">
    <source>
        <dbReference type="ARBA" id="ARBA00022989"/>
    </source>
</evidence>
<keyword evidence="13 17" id="KW-0961">Cell wall biogenesis/degradation</keyword>
<evidence type="ECO:0000313" key="18">
    <source>
        <dbReference type="EMBL" id="MFC4102820.1"/>
    </source>
</evidence>
<dbReference type="Pfam" id="PF02673">
    <property type="entry name" value="BacA"/>
    <property type="match status" value="1"/>
</dbReference>
<comment type="miscellaneous">
    <text evidence="17">Bacitracin is thought to be involved in the inhibition of peptidoglycan synthesis by sequestering undecaprenyl diphosphate, thereby reducing the pool of lipid carrier available.</text>
</comment>
<dbReference type="PANTHER" id="PTHR30622:SF3">
    <property type="entry name" value="UNDECAPRENYL-DIPHOSPHATASE"/>
    <property type="match status" value="1"/>
</dbReference>
<accession>A0ABV8K9X1</accession>
<evidence type="ECO:0000256" key="15">
    <source>
        <dbReference type="ARBA" id="ARBA00032932"/>
    </source>
</evidence>
<keyword evidence="7 17" id="KW-0378">Hydrolase</keyword>
<evidence type="ECO:0000256" key="8">
    <source>
        <dbReference type="ARBA" id="ARBA00022960"/>
    </source>
</evidence>
<dbReference type="NCBIfam" id="NF001390">
    <property type="entry name" value="PRK00281.1-4"/>
    <property type="match status" value="1"/>
</dbReference>
<evidence type="ECO:0000256" key="4">
    <source>
        <dbReference type="ARBA" id="ARBA00021581"/>
    </source>
</evidence>
<feature type="transmembrane region" description="Helical" evidence="17">
    <location>
        <begin position="125"/>
        <end position="141"/>
    </location>
</feature>
<feature type="transmembrane region" description="Helical" evidence="17">
    <location>
        <begin position="262"/>
        <end position="280"/>
    </location>
</feature>
<evidence type="ECO:0000256" key="7">
    <source>
        <dbReference type="ARBA" id="ARBA00022801"/>
    </source>
</evidence>
<evidence type="ECO:0000256" key="3">
    <source>
        <dbReference type="ARBA" id="ARBA00012374"/>
    </source>
</evidence>
<feature type="transmembrane region" description="Helical" evidence="17">
    <location>
        <begin position="200"/>
        <end position="221"/>
    </location>
</feature>
<evidence type="ECO:0000256" key="12">
    <source>
        <dbReference type="ARBA" id="ARBA00023251"/>
    </source>
</evidence>
<dbReference type="InterPro" id="IPR003824">
    <property type="entry name" value="UppP"/>
</dbReference>
<evidence type="ECO:0000256" key="14">
    <source>
        <dbReference type="ARBA" id="ARBA00032707"/>
    </source>
</evidence>
<evidence type="ECO:0000256" key="2">
    <source>
        <dbReference type="ARBA" id="ARBA00010621"/>
    </source>
</evidence>
<keyword evidence="10 17" id="KW-1133">Transmembrane helix</keyword>
<dbReference type="Proteomes" id="UP001595715">
    <property type="component" value="Unassembled WGS sequence"/>
</dbReference>
<comment type="catalytic activity">
    <reaction evidence="16 17">
        <text>di-trans,octa-cis-undecaprenyl diphosphate + H2O = di-trans,octa-cis-undecaprenyl phosphate + phosphate + H(+)</text>
        <dbReference type="Rhea" id="RHEA:28094"/>
        <dbReference type="ChEBI" id="CHEBI:15377"/>
        <dbReference type="ChEBI" id="CHEBI:15378"/>
        <dbReference type="ChEBI" id="CHEBI:43474"/>
        <dbReference type="ChEBI" id="CHEBI:58405"/>
        <dbReference type="ChEBI" id="CHEBI:60392"/>
        <dbReference type="EC" id="3.6.1.27"/>
    </reaction>
</comment>
<evidence type="ECO:0000256" key="16">
    <source>
        <dbReference type="ARBA" id="ARBA00047594"/>
    </source>
</evidence>
<feature type="transmembrane region" description="Helical" evidence="17">
    <location>
        <begin position="233"/>
        <end position="256"/>
    </location>
</feature>
<dbReference type="EC" id="3.6.1.27" evidence="3 17"/>
<feature type="transmembrane region" description="Helical" evidence="17">
    <location>
        <begin position="44"/>
        <end position="65"/>
    </location>
</feature>
<keyword evidence="9 17" id="KW-0573">Peptidoglycan synthesis</keyword>
<keyword evidence="11 17" id="KW-0472">Membrane</keyword>
<proteinExistence type="inferred from homology"/>
<dbReference type="EMBL" id="JBHSAM010000034">
    <property type="protein sequence ID" value="MFC4102820.1"/>
    <property type="molecule type" value="Genomic_DNA"/>
</dbReference>
<organism evidence="18 19">
    <name type="scientific">Paenibacillus xanthanilyticus</name>
    <dbReference type="NCBI Taxonomy" id="1783531"/>
    <lineage>
        <taxon>Bacteria</taxon>
        <taxon>Bacillati</taxon>
        <taxon>Bacillota</taxon>
        <taxon>Bacilli</taxon>
        <taxon>Bacillales</taxon>
        <taxon>Paenibacillaceae</taxon>
        <taxon>Paenibacillus</taxon>
    </lineage>
</organism>
<dbReference type="GO" id="GO:0050380">
    <property type="term" value="F:undecaprenyl-diphosphatase activity"/>
    <property type="evidence" value="ECO:0007669"/>
    <property type="project" value="UniProtKB-EC"/>
</dbReference>
<protein>
    <recommendedName>
        <fullName evidence="4 17">Undecaprenyl-diphosphatase</fullName>
        <ecNumber evidence="3 17">3.6.1.27</ecNumber>
    </recommendedName>
    <alternativeName>
        <fullName evidence="15 17">Bacitracin resistance protein</fullName>
    </alternativeName>
    <alternativeName>
        <fullName evidence="14 17">Undecaprenyl pyrophosphate phosphatase</fullName>
    </alternativeName>
</protein>
<sequence>MGELINAVILAIVEGLTEFLPVSSSGHMILTNKLLGYTPDDQRIITFEIIIQLAAILAMAIVYRARIANLLGLSRRTEVIGKLSAAGRRSSRRLNLIHITLGIVPPLLLAFMLRDIIKEDGFNQLPVLFALVVGGIYMWAAESLVERGKIATVSATLDDLSYKQAFLIGLLQCLSLWPGYSRSGSTIAGGMLVGASYRAAADFSFIMAIPIMAAATGYELLENYKFIQGENLPFFLVGFVASFLVAWAVIVLFLRYIQRVKLKHFAIYRFILAALFWIFVM</sequence>
<comment type="caution">
    <text evidence="18">The sequence shown here is derived from an EMBL/GenBank/DDBJ whole genome shotgun (WGS) entry which is preliminary data.</text>
</comment>
<evidence type="ECO:0000256" key="5">
    <source>
        <dbReference type="ARBA" id="ARBA00022475"/>
    </source>
</evidence>
<evidence type="ECO:0000256" key="13">
    <source>
        <dbReference type="ARBA" id="ARBA00023316"/>
    </source>
</evidence>
<comment type="similarity">
    <text evidence="2 17">Belongs to the UppP family.</text>
</comment>
<keyword evidence="19" id="KW-1185">Reference proteome</keyword>
<dbReference type="RefSeq" id="WP_377721426.1">
    <property type="nucleotide sequence ID" value="NZ_JBHSAM010000034.1"/>
</dbReference>
<dbReference type="HAMAP" id="MF_01006">
    <property type="entry name" value="Undec_diphosphatase"/>
    <property type="match status" value="1"/>
</dbReference>